<dbReference type="PANTHER" id="PTHR41791">
    <property type="entry name" value="SSL7039 PROTEIN"/>
    <property type="match status" value="1"/>
</dbReference>
<comment type="caution">
    <text evidence="1">The sequence shown here is derived from an EMBL/GenBank/DDBJ whole genome shotgun (WGS) entry which is preliminary data.</text>
</comment>
<accession>A0AA41H9Z1</accession>
<dbReference type="NCBIfam" id="TIGR02683">
    <property type="entry name" value="upstrm_HI1419"/>
    <property type="match status" value="1"/>
</dbReference>
<dbReference type="RefSeq" id="WP_217940998.1">
    <property type="nucleotide sequence ID" value="NZ_JAHTGR010000002.1"/>
</dbReference>
<organism evidence="1 2">
    <name type="scientific">Duganella violaceipulchra</name>
    <dbReference type="NCBI Taxonomy" id="2849652"/>
    <lineage>
        <taxon>Bacteria</taxon>
        <taxon>Pseudomonadati</taxon>
        <taxon>Pseudomonadota</taxon>
        <taxon>Betaproteobacteria</taxon>
        <taxon>Burkholderiales</taxon>
        <taxon>Oxalobacteraceae</taxon>
        <taxon>Telluria group</taxon>
        <taxon>Duganella</taxon>
    </lineage>
</organism>
<evidence type="ECO:0000313" key="2">
    <source>
        <dbReference type="Proteomes" id="UP001155901"/>
    </source>
</evidence>
<sequence>MQVLRYSPNDVHVPFSAWLDGLRDKIAQARIRFRLRQLEDGNFGDVVSVGQGVLEMRVHIGAGYRLYCGRHGDAVVVLLCGGGKSRQAVDIRMAKLYWADWKRRQI</sequence>
<proteinExistence type="predicted"/>
<reference evidence="1" key="1">
    <citation type="submission" date="2021-07" db="EMBL/GenBank/DDBJ databases">
        <title>Characterization of violacein-producing bacteria and related species.</title>
        <authorList>
            <person name="Wilson H.S."/>
            <person name="De Leon M.E."/>
        </authorList>
    </citation>
    <scope>NUCLEOTIDE SEQUENCE</scope>
    <source>
        <strain evidence="1">HSC-15S17</strain>
    </source>
</reference>
<dbReference type="AlphaFoldDB" id="A0AA41H9Z1"/>
<protein>
    <submittedName>
        <fullName evidence="1">Type II toxin-antitoxin system RelE/ParE family toxin</fullName>
    </submittedName>
</protein>
<dbReference type="Proteomes" id="UP001155901">
    <property type="component" value="Unassembled WGS sequence"/>
</dbReference>
<name>A0AA41H9Z1_9BURK</name>
<gene>
    <name evidence="1" type="ORF">KVP70_05150</name>
</gene>
<dbReference type="InterPro" id="IPR014056">
    <property type="entry name" value="TypeIITA-like_toxin_pred"/>
</dbReference>
<evidence type="ECO:0000313" key="1">
    <source>
        <dbReference type="EMBL" id="MBV6320316.1"/>
    </source>
</evidence>
<dbReference type="EMBL" id="JAHTGR010000002">
    <property type="protein sequence ID" value="MBV6320316.1"/>
    <property type="molecule type" value="Genomic_DNA"/>
</dbReference>
<dbReference type="PIRSF" id="PIRSF028744">
    <property type="entry name" value="Addict_mod_HI1419"/>
    <property type="match status" value="1"/>
</dbReference>
<dbReference type="PANTHER" id="PTHR41791:SF1">
    <property type="entry name" value="SSL7039 PROTEIN"/>
    <property type="match status" value="1"/>
</dbReference>